<gene>
    <name evidence="2" type="ORF">OUZ56_001389</name>
</gene>
<reference evidence="2 3" key="1">
    <citation type="journal article" date="2023" name="Nucleic Acids Res.">
        <title>The hologenome of Daphnia magna reveals possible DNA methylation and microbiome-mediated evolution of the host genome.</title>
        <authorList>
            <person name="Chaturvedi A."/>
            <person name="Li X."/>
            <person name="Dhandapani V."/>
            <person name="Marshall H."/>
            <person name="Kissane S."/>
            <person name="Cuenca-Cambronero M."/>
            <person name="Asole G."/>
            <person name="Calvet F."/>
            <person name="Ruiz-Romero M."/>
            <person name="Marangio P."/>
            <person name="Guigo R."/>
            <person name="Rago D."/>
            <person name="Mirbahai L."/>
            <person name="Eastwood N."/>
            <person name="Colbourne J.K."/>
            <person name="Zhou J."/>
            <person name="Mallon E."/>
            <person name="Orsini L."/>
        </authorList>
    </citation>
    <scope>NUCLEOTIDE SEQUENCE [LARGE SCALE GENOMIC DNA]</scope>
    <source>
        <strain evidence="2">LRV0_1</strain>
    </source>
</reference>
<feature type="compositionally biased region" description="Basic and acidic residues" evidence="1">
    <location>
        <begin position="15"/>
        <end position="52"/>
    </location>
</feature>
<proteinExistence type="predicted"/>
<dbReference type="EMBL" id="JAOYFB010000036">
    <property type="protein sequence ID" value="KAK4019365.1"/>
    <property type="molecule type" value="Genomic_DNA"/>
</dbReference>
<evidence type="ECO:0000313" key="2">
    <source>
        <dbReference type="EMBL" id="KAK4019365.1"/>
    </source>
</evidence>
<keyword evidence="3" id="KW-1185">Reference proteome</keyword>
<name>A0ABR0A2K0_9CRUS</name>
<evidence type="ECO:0000256" key="1">
    <source>
        <dbReference type="SAM" id="MobiDB-lite"/>
    </source>
</evidence>
<evidence type="ECO:0000313" key="3">
    <source>
        <dbReference type="Proteomes" id="UP001234178"/>
    </source>
</evidence>
<feature type="region of interest" description="Disordered" evidence="1">
    <location>
        <begin position="1"/>
        <end position="67"/>
    </location>
</feature>
<organism evidence="2 3">
    <name type="scientific">Daphnia magna</name>
    <dbReference type="NCBI Taxonomy" id="35525"/>
    <lineage>
        <taxon>Eukaryota</taxon>
        <taxon>Metazoa</taxon>
        <taxon>Ecdysozoa</taxon>
        <taxon>Arthropoda</taxon>
        <taxon>Crustacea</taxon>
        <taxon>Branchiopoda</taxon>
        <taxon>Diplostraca</taxon>
        <taxon>Cladocera</taxon>
        <taxon>Anomopoda</taxon>
        <taxon>Daphniidae</taxon>
        <taxon>Daphnia</taxon>
    </lineage>
</organism>
<dbReference type="Proteomes" id="UP001234178">
    <property type="component" value="Unassembled WGS sequence"/>
</dbReference>
<accession>A0ABR0A2K0</accession>
<protein>
    <submittedName>
        <fullName evidence="2">Uncharacterized protein</fullName>
    </submittedName>
</protein>
<sequence length="123" mass="14609">MRKETLYNVTTPHIRLREQQSREIVDDNKNNTETDTRREKDHRDASLPESVKHSTRSKRTQNQREDQSLFKLRRRNVSNIIETALQWMLAEIRREEGSKCTRRAAKRTGKQAVNVTLPYVFSK</sequence>
<comment type="caution">
    <text evidence="2">The sequence shown here is derived from an EMBL/GenBank/DDBJ whole genome shotgun (WGS) entry which is preliminary data.</text>
</comment>